<dbReference type="EMBL" id="JBBNAG010000011">
    <property type="protein sequence ID" value="KAK9094875.1"/>
    <property type="molecule type" value="Genomic_DNA"/>
</dbReference>
<gene>
    <name evidence="2" type="ORF">Scep_026344</name>
</gene>
<dbReference type="Proteomes" id="UP001419268">
    <property type="component" value="Unassembled WGS sequence"/>
</dbReference>
<proteinExistence type="predicted"/>
<evidence type="ECO:0000313" key="3">
    <source>
        <dbReference type="Proteomes" id="UP001419268"/>
    </source>
</evidence>
<feature type="compositionally biased region" description="Low complexity" evidence="1">
    <location>
        <begin position="31"/>
        <end position="41"/>
    </location>
</feature>
<accession>A0AAP0HT85</accession>
<evidence type="ECO:0000313" key="2">
    <source>
        <dbReference type="EMBL" id="KAK9094875.1"/>
    </source>
</evidence>
<feature type="region of interest" description="Disordered" evidence="1">
    <location>
        <begin position="1"/>
        <end position="57"/>
    </location>
</feature>
<reference evidence="2 3" key="1">
    <citation type="submission" date="2024-01" db="EMBL/GenBank/DDBJ databases">
        <title>Genome assemblies of Stephania.</title>
        <authorList>
            <person name="Yang L."/>
        </authorList>
    </citation>
    <scope>NUCLEOTIDE SEQUENCE [LARGE SCALE GENOMIC DNA]</scope>
    <source>
        <strain evidence="2">JXDWG</strain>
        <tissue evidence="2">Leaf</tissue>
    </source>
</reference>
<comment type="caution">
    <text evidence="2">The sequence shown here is derived from an EMBL/GenBank/DDBJ whole genome shotgun (WGS) entry which is preliminary data.</text>
</comment>
<name>A0AAP0HT85_9MAGN</name>
<keyword evidence="3" id="KW-1185">Reference proteome</keyword>
<dbReference type="AlphaFoldDB" id="A0AAP0HT85"/>
<protein>
    <submittedName>
        <fullName evidence="2">Uncharacterized protein</fullName>
    </submittedName>
</protein>
<organism evidence="2 3">
    <name type="scientific">Stephania cephalantha</name>
    <dbReference type="NCBI Taxonomy" id="152367"/>
    <lineage>
        <taxon>Eukaryota</taxon>
        <taxon>Viridiplantae</taxon>
        <taxon>Streptophyta</taxon>
        <taxon>Embryophyta</taxon>
        <taxon>Tracheophyta</taxon>
        <taxon>Spermatophyta</taxon>
        <taxon>Magnoliopsida</taxon>
        <taxon>Ranunculales</taxon>
        <taxon>Menispermaceae</taxon>
        <taxon>Menispermoideae</taxon>
        <taxon>Cissampelideae</taxon>
        <taxon>Stephania</taxon>
    </lineage>
</organism>
<sequence>MKSSRIGNQESDSQLLSSSNKEYNAIKTKSKSLSSTHSMNTKMLDEDNNNNNIESRCSSFSTDETKYIVFSFRKDGDFNISTNENSKTSNSSTVDRLRRINRKVIFFGSLI</sequence>
<feature type="compositionally biased region" description="Polar residues" evidence="1">
    <location>
        <begin position="1"/>
        <end position="22"/>
    </location>
</feature>
<evidence type="ECO:0000256" key="1">
    <source>
        <dbReference type="SAM" id="MobiDB-lite"/>
    </source>
</evidence>